<evidence type="ECO:0000313" key="1">
    <source>
        <dbReference type="EMBL" id="SFR78914.1"/>
    </source>
</evidence>
<proteinExistence type="predicted"/>
<reference evidence="1 2" key="1">
    <citation type="submission" date="2016-10" db="EMBL/GenBank/DDBJ databases">
        <authorList>
            <person name="de Groot N.N."/>
        </authorList>
    </citation>
    <scope>NUCLEOTIDE SEQUENCE [LARGE SCALE GENOMIC DNA]</scope>
    <source>
        <strain evidence="1 2">F</strain>
    </source>
</reference>
<dbReference type="Proteomes" id="UP000214760">
    <property type="component" value="Unassembled WGS sequence"/>
</dbReference>
<protein>
    <submittedName>
        <fullName evidence="1">Uncharacterized protein</fullName>
    </submittedName>
</protein>
<dbReference type="RefSeq" id="WP_031472817.1">
    <property type="nucleotide sequence ID" value="NZ_FOZC01000008.1"/>
</dbReference>
<accession>A0A1I6JJ38</accession>
<sequence length="96" mass="11419">MQTATPFIFKNVMLITLANNDSDRFQIESYESMVRSGTVKISLKDFSNWCRGHGIAYEYRFFWRNDYPLAANLWNAINVLLWRLNEIFHNVLLLRV</sequence>
<evidence type="ECO:0000313" key="2">
    <source>
        <dbReference type="Proteomes" id="UP000214760"/>
    </source>
</evidence>
<dbReference type="EMBL" id="FOZC01000008">
    <property type="protein sequence ID" value="SFR78914.1"/>
    <property type="molecule type" value="Genomic_DNA"/>
</dbReference>
<gene>
    <name evidence="1" type="ORF">SAMN02910262_01556</name>
</gene>
<organism evidence="1 2">
    <name type="scientific">[Clostridium] aminophilum</name>
    <dbReference type="NCBI Taxonomy" id="1526"/>
    <lineage>
        <taxon>Bacteria</taxon>
        <taxon>Bacillati</taxon>
        <taxon>Bacillota</taxon>
        <taxon>Clostridia</taxon>
        <taxon>Lachnospirales</taxon>
        <taxon>Lachnospiraceae</taxon>
    </lineage>
</organism>
<dbReference type="AlphaFoldDB" id="A0A1I6JJ38"/>
<name>A0A1I6JJ38_9FIRM</name>